<accession>A0ABQ8CMT4</accession>
<feature type="compositionally biased region" description="Basic and acidic residues" evidence="1">
    <location>
        <begin position="106"/>
        <end position="117"/>
    </location>
</feature>
<feature type="compositionally biased region" description="Basic and acidic residues" evidence="1">
    <location>
        <begin position="132"/>
        <end position="142"/>
    </location>
</feature>
<gene>
    <name evidence="2" type="ORF">HID58_026018</name>
</gene>
<organism evidence="2 3">
    <name type="scientific">Brassica napus</name>
    <name type="common">Rape</name>
    <dbReference type="NCBI Taxonomy" id="3708"/>
    <lineage>
        <taxon>Eukaryota</taxon>
        <taxon>Viridiplantae</taxon>
        <taxon>Streptophyta</taxon>
        <taxon>Embryophyta</taxon>
        <taxon>Tracheophyta</taxon>
        <taxon>Spermatophyta</taxon>
        <taxon>Magnoliopsida</taxon>
        <taxon>eudicotyledons</taxon>
        <taxon>Gunneridae</taxon>
        <taxon>Pentapetalae</taxon>
        <taxon>rosids</taxon>
        <taxon>malvids</taxon>
        <taxon>Brassicales</taxon>
        <taxon>Brassicaceae</taxon>
        <taxon>Brassiceae</taxon>
        <taxon>Brassica</taxon>
    </lineage>
</organism>
<proteinExistence type="predicted"/>
<comment type="caution">
    <text evidence="2">The sequence shown here is derived from an EMBL/GenBank/DDBJ whole genome shotgun (WGS) entry which is preliminary data.</text>
</comment>
<feature type="region of interest" description="Disordered" evidence="1">
    <location>
        <begin position="1"/>
        <end position="148"/>
    </location>
</feature>
<name>A0ABQ8CMT4_BRANA</name>
<feature type="compositionally biased region" description="Basic and acidic residues" evidence="1">
    <location>
        <begin position="30"/>
        <end position="60"/>
    </location>
</feature>
<feature type="compositionally biased region" description="Basic and acidic residues" evidence="1">
    <location>
        <begin position="80"/>
        <end position="97"/>
    </location>
</feature>
<dbReference type="EMBL" id="JAGKQM010000007">
    <property type="protein sequence ID" value="KAH0918358.1"/>
    <property type="molecule type" value="Genomic_DNA"/>
</dbReference>
<dbReference type="Proteomes" id="UP000824890">
    <property type="component" value="Unassembled WGS sequence"/>
</dbReference>
<sequence length="148" mass="17392">MQTPSKVDRKHKPYTCKSEGGGTHTLSPSNRREMPRDEIRREETTWEEIRREETTWEENRRRRRLGRRFVDLDNGDEGDVPSRGDDLGGDWSRRDDVGGDSSTETTWKEVRRRDNGHGGDATVRAKSPFRSPPERTRERREMSIWIPI</sequence>
<reference evidence="2 3" key="1">
    <citation type="submission" date="2021-05" db="EMBL/GenBank/DDBJ databases">
        <title>Genome Assembly of Synthetic Allotetraploid Brassica napus Reveals Homoeologous Exchanges between Subgenomes.</title>
        <authorList>
            <person name="Davis J.T."/>
        </authorList>
    </citation>
    <scope>NUCLEOTIDE SEQUENCE [LARGE SCALE GENOMIC DNA]</scope>
    <source>
        <strain evidence="3">cv. Da-Ae</strain>
        <tissue evidence="2">Seedling</tissue>
    </source>
</reference>
<evidence type="ECO:0000313" key="3">
    <source>
        <dbReference type="Proteomes" id="UP000824890"/>
    </source>
</evidence>
<keyword evidence="3" id="KW-1185">Reference proteome</keyword>
<evidence type="ECO:0000313" key="2">
    <source>
        <dbReference type="EMBL" id="KAH0918358.1"/>
    </source>
</evidence>
<protein>
    <submittedName>
        <fullName evidence="2">Uncharacterized protein</fullName>
    </submittedName>
</protein>
<evidence type="ECO:0000256" key="1">
    <source>
        <dbReference type="SAM" id="MobiDB-lite"/>
    </source>
</evidence>